<evidence type="ECO:0000259" key="6">
    <source>
        <dbReference type="PROSITE" id="PS51671"/>
    </source>
</evidence>
<dbReference type="Gene3D" id="3.30.70.260">
    <property type="match status" value="1"/>
</dbReference>
<dbReference type="GO" id="GO:0006565">
    <property type="term" value="P:L-serine catabolic process"/>
    <property type="evidence" value="ECO:0007669"/>
    <property type="project" value="TreeGrafter"/>
</dbReference>
<dbReference type="InterPro" id="IPR050147">
    <property type="entry name" value="Ser/Thr_Dehydratase"/>
</dbReference>
<dbReference type="PANTHER" id="PTHR48078:SF6">
    <property type="entry name" value="L-THREONINE DEHYDRATASE CATABOLIC TDCB"/>
    <property type="match status" value="1"/>
</dbReference>
<dbReference type="Gene3D" id="3.40.50.1100">
    <property type="match status" value="2"/>
</dbReference>
<evidence type="ECO:0000256" key="1">
    <source>
        <dbReference type="ARBA" id="ARBA00001933"/>
    </source>
</evidence>
<dbReference type="SUPFAM" id="SSF55021">
    <property type="entry name" value="ACT-like"/>
    <property type="match status" value="1"/>
</dbReference>
<protein>
    <recommendedName>
        <fullName evidence="3">threonine ammonia-lyase</fullName>
        <ecNumber evidence="3">4.3.1.19</ecNumber>
    </recommendedName>
</protein>
<dbReference type="InterPro" id="IPR001926">
    <property type="entry name" value="TrpB-like_PALP"/>
</dbReference>
<dbReference type="InterPro" id="IPR045865">
    <property type="entry name" value="ACT-like_dom_sf"/>
</dbReference>
<evidence type="ECO:0000313" key="7">
    <source>
        <dbReference type="EMBL" id="MWG33851.1"/>
    </source>
</evidence>
<dbReference type="InterPro" id="IPR002912">
    <property type="entry name" value="ACT_dom"/>
</dbReference>
<dbReference type="CDD" id="cd04886">
    <property type="entry name" value="ACT_ThrD-II-like"/>
    <property type="match status" value="1"/>
</dbReference>
<comment type="caution">
    <text evidence="7">The sequence shown here is derived from an EMBL/GenBank/DDBJ whole genome shotgun (WGS) entry which is preliminary data.</text>
</comment>
<dbReference type="Proteomes" id="UP000451471">
    <property type="component" value="Unassembled WGS sequence"/>
</dbReference>
<dbReference type="PANTHER" id="PTHR48078">
    <property type="entry name" value="THREONINE DEHYDRATASE, MITOCHONDRIAL-RELATED"/>
    <property type="match status" value="1"/>
</dbReference>
<name>A0A6B0GJ49_9EURY</name>
<dbReference type="PROSITE" id="PS51671">
    <property type="entry name" value="ACT"/>
    <property type="match status" value="1"/>
</dbReference>
<evidence type="ECO:0000256" key="5">
    <source>
        <dbReference type="ARBA" id="ARBA00023239"/>
    </source>
</evidence>
<dbReference type="RefSeq" id="WP_158203572.1">
    <property type="nucleotide sequence ID" value="NZ_WSZK01000011.1"/>
</dbReference>
<dbReference type="InterPro" id="IPR036052">
    <property type="entry name" value="TrpB-like_PALP_sf"/>
</dbReference>
<evidence type="ECO:0000256" key="3">
    <source>
        <dbReference type="ARBA" id="ARBA00012096"/>
    </source>
</evidence>
<dbReference type="GO" id="GO:0003941">
    <property type="term" value="F:L-serine ammonia-lyase activity"/>
    <property type="evidence" value="ECO:0007669"/>
    <property type="project" value="TreeGrafter"/>
</dbReference>
<evidence type="ECO:0000313" key="8">
    <source>
        <dbReference type="Proteomes" id="UP000451471"/>
    </source>
</evidence>
<evidence type="ECO:0000256" key="2">
    <source>
        <dbReference type="ARBA" id="ARBA00010869"/>
    </source>
</evidence>
<dbReference type="CDD" id="cd01562">
    <property type="entry name" value="Thr-dehyd"/>
    <property type="match status" value="1"/>
</dbReference>
<organism evidence="7 8">
    <name type="scientific">Halomarina oriensis</name>
    <dbReference type="NCBI Taxonomy" id="671145"/>
    <lineage>
        <taxon>Archaea</taxon>
        <taxon>Methanobacteriati</taxon>
        <taxon>Methanobacteriota</taxon>
        <taxon>Stenosarchaea group</taxon>
        <taxon>Halobacteria</taxon>
        <taxon>Halobacteriales</taxon>
        <taxon>Natronomonadaceae</taxon>
        <taxon>Halomarina</taxon>
    </lineage>
</organism>
<proteinExistence type="inferred from homology"/>
<sequence length="413" mass="43349">MTADDPGHRRVTIDDIEAARERLASTDIVQSTPVDYSRSLGRRADAEVYLKFEHLQRTGSFKTRGAYNKLSRLVEADAADTVVAASAGNHAQGVALAATTLGLDATIVMPRTAPQAKVEATEGYGAAVVLEGTDFQGAVAHARTLADGDRTAFVPAYDDPDIVAGQGTLAFDLLDDVPKVDTVVLPIGGGGLVGGTALALKHADPSIRVIGVQADDAATVPTSLDKGHPCDREDVDTIADGIATGNVSELTLGLIREHVDEVVTVSDAEIAHGILLLLERAKQLVEGAGAATAAAVLSEALDVSGETVVPVLSGGNLDMTMLRTILTHELTARSQNIRLRVRIDDEPGRMHELSGVIADRGANIRTVHHHRSDDALDVGEAFLVFLVETSGASQAADIAAAVEECGYRIERIN</sequence>
<dbReference type="FunFam" id="3.40.50.1100:FF:000007">
    <property type="entry name" value="L-threonine dehydratase catabolic TdcB"/>
    <property type="match status" value="1"/>
</dbReference>
<dbReference type="Pfam" id="PF01842">
    <property type="entry name" value="ACT"/>
    <property type="match status" value="1"/>
</dbReference>
<dbReference type="GO" id="GO:0006567">
    <property type="term" value="P:L-threonine catabolic process"/>
    <property type="evidence" value="ECO:0007669"/>
    <property type="project" value="InterPro"/>
</dbReference>
<dbReference type="EC" id="4.3.1.19" evidence="3"/>
<dbReference type="GO" id="GO:0004794">
    <property type="term" value="F:threonine deaminase activity"/>
    <property type="evidence" value="ECO:0007669"/>
    <property type="project" value="UniProtKB-EC"/>
</dbReference>
<dbReference type="FunFam" id="3.40.50.1100:FF:000005">
    <property type="entry name" value="Threonine dehydratase catabolic"/>
    <property type="match status" value="1"/>
</dbReference>
<accession>A0A6B0GJ49</accession>
<dbReference type="NCBIfam" id="TIGR01127">
    <property type="entry name" value="ilvA_1Cterm"/>
    <property type="match status" value="1"/>
</dbReference>
<dbReference type="AlphaFoldDB" id="A0A6B0GJ49"/>
<comment type="similarity">
    <text evidence="2">Belongs to the serine/threonine dehydratase family.</text>
</comment>
<comment type="cofactor">
    <cofactor evidence="1">
        <name>pyridoxal 5'-phosphate</name>
        <dbReference type="ChEBI" id="CHEBI:597326"/>
    </cofactor>
</comment>
<dbReference type="InterPro" id="IPR005789">
    <property type="entry name" value="Thr_deHydtase_catblc"/>
</dbReference>
<dbReference type="GO" id="GO:0009097">
    <property type="term" value="P:isoleucine biosynthetic process"/>
    <property type="evidence" value="ECO:0007669"/>
    <property type="project" value="TreeGrafter"/>
</dbReference>
<dbReference type="EMBL" id="WSZK01000011">
    <property type="protein sequence ID" value="MWG33851.1"/>
    <property type="molecule type" value="Genomic_DNA"/>
</dbReference>
<dbReference type="OrthoDB" id="9915at2157"/>
<feature type="domain" description="ACT" evidence="6">
    <location>
        <begin position="338"/>
        <end position="413"/>
    </location>
</feature>
<dbReference type="SUPFAM" id="SSF53686">
    <property type="entry name" value="Tryptophan synthase beta subunit-like PLP-dependent enzymes"/>
    <property type="match status" value="1"/>
</dbReference>
<keyword evidence="4" id="KW-0663">Pyridoxal phosphate</keyword>
<reference evidence="7 8" key="1">
    <citation type="submission" date="2019-12" db="EMBL/GenBank/DDBJ databases">
        <title>Halocatena pleomorpha gen. nov. sp. nov., an extremely halophilic archaeon of family Halobacteriaceae isolated from saltpan soil.</title>
        <authorList>
            <person name="Pal Y."/>
            <person name="Verma A."/>
            <person name="Krishnamurthi S."/>
            <person name="Kumar P."/>
        </authorList>
    </citation>
    <scope>NUCLEOTIDE SEQUENCE [LARGE SCALE GENOMIC DNA]</scope>
    <source>
        <strain evidence="7 8">JCM 16495</strain>
    </source>
</reference>
<dbReference type="InterPro" id="IPR044561">
    <property type="entry name" value="ACT_ThrD-II-like"/>
</dbReference>
<dbReference type="Pfam" id="PF00291">
    <property type="entry name" value="PALP"/>
    <property type="match status" value="1"/>
</dbReference>
<gene>
    <name evidence="7" type="ORF">GQS65_04970</name>
</gene>
<keyword evidence="8" id="KW-1185">Reference proteome</keyword>
<keyword evidence="5 7" id="KW-0456">Lyase</keyword>
<evidence type="ECO:0000256" key="4">
    <source>
        <dbReference type="ARBA" id="ARBA00022898"/>
    </source>
</evidence>